<protein>
    <submittedName>
        <fullName evidence="1">Uncharacterized protein</fullName>
    </submittedName>
</protein>
<dbReference type="EMBL" id="UZAI01000125">
    <property type="protein sequence ID" value="VDO48870.1"/>
    <property type="molecule type" value="Genomic_DNA"/>
</dbReference>
<name>A0A183LA26_9TREM</name>
<proteinExistence type="predicted"/>
<keyword evidence="2" id="KW-1185">Reference proteome</keyword>
<evidence type="ECO:0000313" key="2">
    <source>
        <dbReference type="Proteomes" id="UP000277204"/>
    </source>
</evidence>
<reference evidence="1 2" key="1">
    <citation type="submission" date="2018-11" db="EMBL/GenBank/DDBJ databases">
        <authorList>
            <consortium name="Pathogen Informatics"/>
        </authorList>
    </citation>
    <scope>NUCLEOTIDE SEQUENCE [LARGE SCALE GENOMIC DNA]</scope>
    <source>
        <strain evidence="1 2">Zambia</strain>
    </source>
</reference>
<gene>
    <name evidence="1" type="ORF">SMRZ_LOCUS651</name>
</gene>
<dbReference type="AlphaFoldDB" id="A0A183LA26"/>
<accession>A0A183LA26</accession>
<organism evidence="1 2">
    <name type="scientific">Schistosoma margrebowiei</name>
    <dbReference type="NCBI Taxonomy" id="48269"/>
    <lineage>
        <taxon>Eukaryota</taxon>
        <taxon>Metazoa</taxon>
        <taxon>Spiralia</taxon>
        <taxon>Lophotrochozoa</taxon>
        <taxon>Platyhelminthes</taxon>
        <taxon>Trematoda</taxon>
        <taxon>Digenea</taxon>
        <taxon>Strigeidida</taxon>
        <taxon>Schistosomatoidea</taxon>
        <taxon>Schistosomatidae</taxon>
        <taxon>Schistosoma</taxon>
    </lineage>
</organism>
<dbReference type="Proteomes" id="UP000277204">
    <property type="component" value="Unassembled WGS sequence"/>
</dbReference>
<sequence>MRRPSFAAIDPLIISVTITPYDVCISEEFTQELSCTFKVFSFSDKCSSSLRCTHRSAIQIPKPFPDFFNNSIINSSSNHF</sequence>
<evidence type="ECO:0000313" key="1">
    <source>
        <dbReference type="EMBL" id="VDO48870.1"/>
    </source>
</evidence>